<geneLocation type="plasmid" evidence="3">
    <name>pp88_b</name>
</geneLocation>
<feature type="transmembrane region" description="Helical" evidence="1">
    <location>
        <begin position="152"/>
        <end position="171"/>
    </location>
</feature>
<name>A0A2I7KFL5_9RHOB</name>
<dbReference type="RefSeq" id="WP_102884534.1">
    <property type="nucleotide sequence ID" value="NZ_CP010727.1"/>
</dbReference>
<gene>
    <name evidence="2" type="ORF">PhaeoP88_04064</name>
</gene>
<keyword evidence="2" id="KW-0614">Plasmid</keyword>
<proteinExistence type="predicted"/>
<dbReference type="EMBL" id="CP010727">
    <property type="protein sequence ID" value="AUR01376.1"/>
    <property type="molecule type" value="Genomic_DNA"/>
</dbReference>
<feature type="transmembrane region" description="Helical" evidence="1">
    <location>
        <begin position="119"/>
        <end position="140"/>
    </location>
</feature>
<accession>A0A2I7KFL5</accession>
<protein>
    <submittedName>
        <fullName evidence="2">Uncharacterized protein</fullName>
    </submittedName>
</protein>
<keyword evidence="1" id="KW-1133">Transmembrane helix</keyword>
<dbReference type="AlphaFoldDB" id="A0A2I7KFL5"/>
<dbReference type="Proteomes" id="UP000236447">
    <property type="component" value="Plasmid pP88_b"/>
</dbReference>
<evidence type="ECO:0000256" key="1">
    <source>
        <dbReference type="SAM" id="Phobius"/>
    </source>
</evidence>
<evidence type="ECO:0000313" key="3">
    <source>
        <dbReference type="Proteomes" id="UP000236447"/>
    </source>
</evidence>
<keyword evidence="1" id="KW-0812">Transmembrane</keyword>
<reference evidence="2 3" key="1">
    <citation type="journal article" date="2017" name="Front. Microbiol.">
        <title>Phaeobacter piscinae sp. nov., a species of the Roseobacter group and potential aquaculture probiont.</title>
        <authorList>
            <person name="Sonnenschein E.C."/>
            <person name="Phippen C.B.W."/>
            <person name="Nielsen K.F."/>
            <person name="Mateiu R.V."/>
            <person name="Melchiorsen J."/>
            <person name="Gram L."/>
            <person name="Overmann J."/>
            <person name="Freese H.M."/>
        </authorList>
    </citation>
    <scope>NUCLEOTIDE SEQUENCE [LARGE SCALE GENOMIC DNA]</scope>
    <source>
        <strain evidence="2 3">P88</strain>
        <plasmid evidence="3">pp88_b</plasmid>
    </source>
</reference>
<evidence type="ECO:0000313" key="2">
    <source>
        <dbReference type="EMBL" id="AUR01376.1"/>
    </source>
</evidence>
<keyword evidence="1" id="KW-0472">Membrane</keyword>
<organism evidence="2 3">
    <name type="scientific">Phaeobacter inhibens</name>
    <dbReference type="NCBI Taxonomy" id="221822"/>
    <lineage>
        <taxon>Bacteria</taxon>
        <taxon>Pseudomonadati</taxon>
        <taxon>Pseudomonadota</taxon>
        <taxon>Alphaproteobacteria</taxon>
        <taxon>Rhodobacterales</taxon>
        <taxon>Roseobacteraceae</taxon>
        <taxon>Phaeobacter</taxon>
    </lineage>
</organism>
<sequence length="178" mass="20190">MSNTRLAAKYREALQSISFGEKATRKITEEILDAFVLDRLKDAYVIYAEQELRKTDEILSFEDWIEKYSDDNPEEFQLTVKAAIYEASKRAIEIERSQRRVSLTVNVGRGFEVFSANPYFLANALLCIFAGISVLSVIVISPGFLGLAIGQLPPLLGLAMIFGLGLVWLVWRRNDEHR</sequence>
<reference evidence="2 3" key="2">
    <citation type="journal article" date="2017" name="Genome Biol. Evol.">
        <title>Trajectories and Drivers of Genome Evolution in Surface-Associated Marine Phaeobacter.</title>
        <authorList>
            <person name="Freese H.M."/>
            <person name="Sikorski J."/>
            <person name="Bunk B."/>
            <person name="Scheuner C."/>
            <person name="Meier-Kolthoff J.P."/>
            <person name="Sproer C."/>
            <person name="Gram L."/>
            <person name="Overmann J."/>
        </authorList>
    </citation>
    <scope>NUCLEOTIDE SEQUENCE [LARGE SCALE GENOMIC DNA]</scope>
    <source>
        <strain evidence="2 3">P88</strain>
        <plasmid evidence="3">pp88_b</plasmid>
    </source>
</reference>